<dbReference type="Proteomes" id="UP000584374">
    <property type="component" value="Unassembled WGS sequence"/>
</dbReference>
<dbReference type="EMBL" id="JACHIW010000001">
    <property type="protein sequence ID" value="MBB5156458.1"/>
    <property type="molecule type" value="Genomic_DNA"/>
</dbReference>
<keyword evidence="2" id="KW-1185">Reference proteome</keyword>
<accession>A0A840QCV7</accession>
<organism evidence="1 2">
    <name type="scientific">Saccharopolyspora phatthalungensis</name>
    <dbReference type="NCBI Taxonomy" id="664693"/>
    <lineage>
        <taxon>Bacteria</taxon>
        <taxon>Bacillati</taxon>
        <taxon>Actinomycetota</taxon>
        <taxon>Actinomycetes</taxon>
        <taxon>Pseudonocardiales</taxon>
        <taxon>Pseudonocardiaceae</taxon>
        <taxon>Saccharopolyspora</taxon>
    </lineage>
</organism>
<evidence type="ECO:0000313" key="2">
    <source>
        <dbReference type="Proteomes" id="UP000584374"/>
    </source>
</evidence>
<dbReference type="AlphaFoldDB" id="A0A840QCV7"/>
<sequence>MTAYGDSLHEAGEGLKRIDTAEGWDNPRKLHQMGDKSLVAW</sequence>
<evidence type="ECO:0000313" key="1">
    <source>
        <dbReference type="EMBL" id="MBB5156458.1"/>
    </source>
</evidence>
<dbReference type="RefSeq" id="WP_281399455.1">
    <property type="nucleotide sequence ID" value="NZ_JACHIW010000001.1"/>
</dbReference>
<protein>
    <submittedName>
        <fullName evidence="1">Uncharacterized protein</fullName>
    </submittedName>
</protein>
<gene>
    <name evidence="1" type="ORF">BJ970_003992</name>
</gene>
<reference evidence="1 2" key="1">
    <citation type="submission" date="2020-08" db="EMBL/GenBank/DDBJ databases">
        <title>Sequencing the genomes of 1000 actinobacteria strains.</title>
        <authorList>
            <person name="Klenk H.-P."/>
        </authorList>
    </citation>
    <scope>NUCLEOTIDE SEQUENCE [LARGE SCALE GENOMIC DNA]</scope>
    <source>
        <strain evidence="1 2">DSM 45584</strain>
    </source>
</reference>
<comment type="caution">
    <text evidence="1">The sequence shown here is derived from an EMBL/GenBank/DDBJ whole genome shotgun (WGS) entry which is preliminary data.</text>
</comment>
<name>A0A840QCV7_9PSEU</name>
<proteinExistence type="predicted"/>